<dbReference type="Proteomes" id="UP000565579">
    <property type="component" value="Unassembled WGS sequence"/>
</dbReference>
<dbReference type="InterPro" id="IPR011010">
    <property type="entry name" value="DNA_brk_join_enz"/>
</dbReference>
<organism evidence="2 3">
    <name type="scientific">Nonomuraea rubra</name>
    <dbReference type="NCBI Taxonomy" id="46180"/>
    <lineage>
        <taxon>Bacteria</taxon>
        <taxon>Bacillati</taxon>
        <taxon>Actinomycetota</taxon>
        <taxon>Actinomycetes</taxon>
        <taxon>Streptosporangiales</taxon>
        <taxon>Streptosporangiaceae</taxon>
        <taxon>Nonomuraea</taxon>
    </lineage>
</organism>
<protein>
    <submittedName>
        <fullName evidence="2">Integrase</fullName>
    </submittedName>
</protein>
<evidence type="ECO:0000313" key="2">
    <source>
        <dbReference type="EMBL" id="MBB6547021.1"/>
    </source>
</evidence>
<keyword evidence="3" id="KW-1185">Reference proteome</keyword>
<dbReference type="InterPro" id="IPR013762">
    <property type="entry name" value="Integrase-like_cat_sf"/>
</dbReference>
<evidence type="ECO:0000256" key="1">
    <source>
        <dbReference type="ARBA" id="ARBA00023172"/>
    </source>
</evidence>
<evidence type="ECO:0000313" key="3">
    <source>
        <dbReference type="Proteomes" id="UP000565579"/>
    </source>
</evidence>
<name>A0A7X0TX28_9ACTN</name>
<keyword evidence="1" id="KW-0233">DNA recombination</keyword>
<dbReference type="AlphaFoldDB" id="A0A7X0TX28"/>
<dbReference type="SUPFAM" id="SSF56349">
    <property type="entry name" value="DNA breaking-rejoining enzymes"/>
    <property type="match status" value="1"/>
</dbReference>
<gene>
    <name evidence="2" type="ORF">HD593_001816</name>
</gene>
<dbReference type="GO" id="GO:0006310">
    <property type="term" value="P:DNA recombination"/>
    <property type="evidence" value="ECO:0007669"/>
    <property type="project" value="UniProtKB-KW"/>
</dbReference>
<reference evidence="2 3" key="1">
    <citation type="submission" date="2020-08" db="EMBL/GenBank/DDBJ databases">
        <title>Sequencing the genomes of 1000 actinobacteria strains.</title>
        <authorList>
            <person name="Klenk H.-P."/>
        </authorList>
    </citation>
    <scope>NUCLEOTIDE SEQUENCE [LARGE SCALE GENOMIC DNA]</scope>
    <source>
        <strain evidence="2 3">DSM 43768</strain>
    </source>
</reference>
<dbReference type="Gene3D" id="1.10.443.10">
    <property type="entry name" value="Intergrase catalytic core"/>
    <property type="match status" value="1"/>
</dbReference>
<proteinExistence type="predicted"/>
<dbReference type="EMBL" id="JACHMI010000001">
    <property type="protein sequence ID" value="MBB6547021.1"/>
    <property type="molecule type" value="Genomic_DNA"/>
</dbReference>
<dbReference type="GO" id="GO:0015074">
    <property type="term" value="P:DNA integration"/>
    <property type="evidence" value="ECO:0007669"/>
    <property type="project" value="InterPro"/>
</dbReference>
<accession>A0A7X0TX28</accession>
<dbReference type="RefSeq" id="WP_185101739.1">
    <property type="nucleotide sequence ID" value="NZ_BAAAXY010000090.1"/>
</dbReference>
<dbReference type="GO" id="GO:0003677">
    <property type="term" value="F:DNA binding"/>
    <property type="evidence" value="ECO:0007669"/>
    <property type="project" value="InterPro"/>
</dbReference>
<sequence>MAVWTEQQLATFLASIAQNRLYAAWWLAALRHLQRGEPGGLCWTDIDLRAAEVTVPQQRVHADGQVVVGPRPVFHASGACLFVHDIAIPGDLHELEDSCQVA</sequence>
<comment type="caution">
    <text evidence="2">The sequence shown here is derived from an EMBL/GenBank/DDBJ whole genome shotgun (WGS) entry which is preliminary data.</text>
</comment>